<protein>
    <submittedName>
        <fullName evidence="2">Acyl-CoA dehydratase activase-related protein</fullName>
    </submittedName>
</protein>
<proteinExistence type="predicted"/>
<gene>
    <name evidence="2" type="ORF">SJI18_09550</name>
</gene>
<dbReference type="PANTHER" id="PTHR32329:SF2">
    <property type="entry name" value="BIFUNCTIONAL PROTEIN [INCLUDES 2-HYDROXYACYL-COA DEHYDRATASE (N-TER) AND ITS ACTIVATOR DOMAIN (C_TERM)"/>
    <property type="match status" value="1"/>
</dbReference>
<dbReference type="InterPro" id="IPR018709">
    <property type="entry name" value="CoA_activase_DUF2229"/>
</dbReference>
<comment type="caution">
    <text evidence="2">The sequence shown here is derived from an EMBL/GenBank/DDBJ whole genome shotgun (WGS) entry which is preliminary data.</text>
</comment>
<organism evidence="2 3">
    <name type="scientific">Clostridium frigoriphilum</name>
    <dbReference type="NCBI Taxonomy" id="443253"/>
    <lineage>
        <taxon>Bacteria</taxon>
        <taxon>Bacillati</taxon>
        <taxon>Bacillota</taxon>
        <taxon>Clostridia</taxon>
        <taxon>Eubacteriales</taxon>
        <taxon>Clostridiaceae</taxon>
        <taxon>Clostridium</taxon>
    </lineage>
</organism>
<sequence length="312" mass="35761">MKVGIPKGLLYYKYYPFINTFLNELGVEIITSTDTNKNILNEGIKYCVDEACLPIKIFHGHILDIKDKCDLLIIPRFMMVREREFICPKFCGLPEMILCSIPNMPKVMTEPIYATSEKELYTWCKNLANMIIKDKRKTKVAFNNALEEQRKTKFGIKDEGYKITIALVGHPYNLYDTFINMDIVKKLNKLGVGIITEEYVSEEQIKSEVNTLFKRPFWTFASNSYGFTTSISKNKEIDGAIYISSFACGIDSVVIELIKDKLCGFPLLVLKVDEHTGEGGLDTRIEAFIDMIERKNNNEDNISTFRQHTSCS</sequence>
<dbReference type="RefSeq" id="WP_216250331.1">
    <property type="nucleotide sequence ID" value="NZ_JAZHFS010000007.1"/>
</dbReference>
<accession>A0ABU7UQD1</accession>
<evidence type="ECO:0000313" key="3">
    <source>
        <dbReference type="Proteomes" id="UP001498469"/>
    </source>
</evidence>
<name>A0ABU7UQD1_9CLOT</name>
<dbReference type="EMBL" id="JAZHFS010000007">
    <property type="protein sequence ID" value="MEF2112553.1"/>
    <property type="molecule type" value="Genomic_DNA"/>
</dbReference>
<dbReference type="InterPro" id="IPR051805">
    <property type="entry name" value="Dehydratase_Activator_Redct"/>
</dbReference>
<dbReference type="PANTHER" id="PTHR32329">
    <property type="entry name" value="BIFUNCTIONAL PROTEIN [INCLUDES 2-HYDROXYACYL-COA DEHYDRATASE (N-TER) AND ITS ACTIVATOR DOMAIN (C_TERM)-RELATED"/>
    <property type="match status" value="1"/>
</dbReference>
<dbReference type="Pfam" id="PF09989">
    <property type="entry name" value="DUF2229"/>
    <property type="match status" value="1"/>
</dbReference>
<evidence type="ECO:0000259" key="1">
    <source>
        <dbReference type="Pfam" id="PF09989"/>
    </source>
</evidence>
<dbReference type="Proteomes" id="UP001498469">
    <property type="component" value="Unassembled WGS sequence"/>
</dbReference>
<reference evidence="2 3" key="1">
    <citation type="submission" date="2023-11" db="EMBL/GenBank/DDBJ databases">
        <title>Draft genome sequence of a psychrophilic Clostridium strain from permafrost water brine.</title>
        <authorList>
            <person name="Shcherbakova V.A."/>
            <person name="Trubitsyn V.E."/>
            <person name="Zakharyuk A.G."/>
        </authorList>
    </citation>
    <scope>NUCLEOTIDE SEQUENCE [LARGE SCALE GENOMIC DNA]</scope>
    <source>
        <strain evidence="2 3">14F</strain>
    </source>
</reference>
<feature type="domain" description="DUF2229" evidence="1">
    <location>
        <begin position="2"/>
        <end position="199"/>
    </location>
</feature>
<evidence type="ECO:0000313" key="2">
    <source>
        <dbReference type="EMBL" id="MEF2112553.1"/>
    </source>
</evidence>
<keyword evidence="3" id="KW-1185">Reference proteome</keyword>